<proteinExistence type="predicted"/>
<feature type="signal peptide" evidence="1">
    <location>
        <begin position="1"/>
        <end position="22"/>
    </location>
</feature>
<evidence type="ECO:0000313" key="3">
    <source>
        <dbReference type="Proteomes" id="UP000656274"/>
    </source>
</evidence>
<comment type="caution">
    <text evidence="2">The sequence shown here is derived from an EMBL/GenBank/DDBJ whole genome shotgun (WGS) entry which is preliminary data.</text>
</comment>
<dbReference type="EMBL" id="JADFTZ010000006">
    <property type="protein sequence ID" value="MBE9577371.1"/>
    <property type="molecule type" value="Genomic_DNA"/>
</dbReference>
<reference evidence="2 3" key="1">
    <citation type="submission" date="2020-10" db="EMBL/GenBank/DDBJ databases">
        <title>The genome sequence of Flavobacterium aquaticum 1Y8A.</title>
        <authorList>
            <person name="Liu Y."/>
        </authorList>
    </citation>
    <scope>NUCLEOTIDE SEQUENCE [LARGE SCALE GENOMIC DNA]</scope>
    <source>
        <strain evidence="2 3">1Y8A</strain>
    </source>
</reference>
<keyword evidence="1" id="KW-0732">Signal</keyword>
<dbReference type="Proteomes" id="UP000656274">
    <property type="component" value="Unassembled WGS sequence"/>
</dbReference>
<organism evidence="2 3">
    <name type="scientific">Flavobacterium proteolyticum</name>
    <dbReference type="NCBI Taxonomy" id="2911683"/>
    <lineage>
        <taxon>Bacteria</taxon>
        <taxon>Pseudomonadati</taxon>
        <taxon>Bacteroidota</taxon>
        <taxon>Flavobacteriia</taxon>
        <taxon>Flavobacteriales</taxon>
        <taxon>Flavobacteriaceae</taxon>
        <taxon>Flavobacterium</taxon>
    </lineage>
</organism>
<evidence type="ECO:0000256" key="1">
    <source>
        <dbReference type="SAM" id="SignalP"/>
    </source>
</evidence>
<evidence type="ECO:0000313" key="2">
    <source>
        <dbReference type="EMBL" id="MBE9577371.1"/>
    </source>
</evidence>
<accession>A0ABR9WUN6</accession>
<sequence>MTKTIQILLFSILILTCNSANSQKNKNEIILKNGFTIVQDTISIDINGEMTNALKFKEKYYVLYKQPILKYGGYGKRYLCVLNNGKVERVVDCPMELQTVYLDFYVKNDSIILKPYMDEQSYNLNIENYNWNKISKTDDLIYEDKDYYIYSLNFGEWGGKTWFKDKKNGNQYVLECTTPLINKINKTYYLTNSFKVIKINNPEELTKCDSEITYENIEKSGKNYSWYSQSKGFEVIYEDKDIDDFDFSYHPNIVSSFVFKNELLHIYETDTATYLSRIENNKVQPIEKILDNSIFFDWYYSYRCKNLNETNELLKFKTKNDQINGLTTIDGNKIHVTYIFNKAELKPEIIGIEKSNEIFKNRLKSILSNFKKLTLTEIQIKEKEWKTFDITPNHKIGIDDSWNPHNYEIDINKSYLVIEDAIISNSIMYYVTKKNDLVRAITINWESTQTTSLDFENEKAENKAFLERFNDLVLILTNEFGKPNAINRKKKKTSHTWTLQNNIVIEIELFQQGNYNNIRMEFFERK</sequence>
<name>A0ABR9WUN6_9FLAO</name>
<feature type="chain" id="PRO_5045047353" evidence="1">
    <location>
        <begin position="23"/>
        <end position="526"/>
    </location>
</feature>
<protein>
    <submittedName>
        <fullName evidence="2">Uncharacterized protein</fullName>
    </submittedName>
</protein>
<keyword evidence="3" id="KW-1185">Reference proteome</keyword>
<dbReference type="RefSeq" id="WP_194097051.1">
    <property type="nucleotide sequence ID" value="NZ_JADFTZ010000006.1"/>
</dbReference>
<gene>
    <name evidence="2" type="ORF">IM755_11670</name>
</gene>